<reference evidence="1 2" key="1">
    <citation type="submission" date="2015-11" db="EMBL/GenBank/DDBJ databases">
        <title>Genomic analysis of 38 Legionella species identifies large and diverse effector repertoires.</title>
        <authorList>
            <person name="Burstein D."/>
            <person name="Amaro F."/>
            <person name="Zusman T."/>
            <person name="Lifshitz Z."/>
            <person name="Cohen O."/>
            <person name="Gilbert J.A."/>
            <person name="Pupko T."/>
            <person name="Shuman H.A."/>
            <person name="Segal G."/>
        </authorList>
    </citation>
    <scope>NUCLEOTIDE SEQUENCE [LARGE SCALE GENOMIC DNA]</scope>
    <source>
        <strain evidence="1 2">ATCC 700990</strain>
    </source>
</reference>
<proteinExistence type="predicted"/>
<sequence>MRKHLLKQAANLYLSGRQGSFRERKYRRYVVSKVINDFFAVGKVPPKWNVIDATHMQLLVNYWYQQKIKPSTVIPPFLTESKSRGLGR</sequence>
<dbReference type="EMBL" id="LNXY01000003">
    <property type="protein sequence ID" value="KTC93180.1"/>
    <property type="molecule type" value="Genomic_DNA"/>
</dbReference>
<gene>
    <name evidence="1" type="ORF">Ldro_0551</name>
</gene>
<dbReference type="STRING" id="1212489.Ldro_0551"/>
<keyword evidence="2" id="KW-1185">Reference proteome</keyword>
<comment type="caution">
    <text evidence="1">The sequence shown here is derived from an EMBL/GenBank/DDBJ whole genome shotgun (WGS) entry which is preliminary data.</text>
</comment>
<dbReference type="Proteomes" id="UP000054736">
    <property type="component" value="Unassembled WGS sequence"/>
</dbReference>
<name>A0A0W0TC38_9GAMM</name>
<protein>
    <submittedName>
        <fullName evidence="1">Putative integrase</fullName>
    </submittedName>
</protein>
<organism evidence="1 2">
    <name type="scientific">Legionella drozanskii LLAP-1</name>
    <dbReference type="NCBI Taxonomy" id="1212489"/>
    <lineage>
        <taxon>Bacteria</taxon>
        <taxon>Pseudomonadati</taxon>
        <taxon>Pseudomonadota</taxon>
        <taxon>Gammaproteobacteria</taxon>
        <taxon>Legionellales</taxon>
        <taxon>Legionellaceae</taxon>
        <taxon>Legionella</taxon>
    </lineage>
</organism>
<dbReference type="RefSeq" id="WP_058494899.1">
    <property type="nucleotide sequence ID" value="NZ_CAAAIU010000003.1"/>
</dbReference>
<dbReference type="AlphaFoldDB" id="A0A0W0TC38"/>
<dbReference type="PATRIC" id="fig|1212489.4.peg.572"/>
<evidence type="ECO:0000313" key="1">
    <source>
        <dbReference type="EMBL" id="KTC93180.1"/>
    </source>
</evidence>
<evidence type="ECO:0000313" key="2">
    <source>
        <dbReference type="Proteomes" id="UP000054736"/>
    </source>
</evidence>
<accession>A0A0W0TC38</accession>